<protein>
    <submittedName>
        <fullName evidence="1">Uncharacterized protein</fullName>
    </submittedName>
</protein>
<dbReference type="EMBL" id="CM042013">
    <property type="protein sequence ID" value="KAI3737440.1"/>
    <property type="molecule type" value="Genomic_DNA"/>
</dbReference>
<dbReference type="Proteomes" id="UP001055811">
    <property type="component" value="Linkage Group LG05"/>
</dbReference>
<reference evidence="1 2" key="2">
    <citation type="journal article" date="2022" name="Mol. Ecol. Resour.">
        <title>The genomes of chicory, endive, great burdock and yacon provide insights into Asteraceae paleo-polyploidization history and plant inulin production.</title>
        <authorList>
            <person name="Fan W."/>
            <person name="Wang S."/>
            <person name="Wang H."/>
            <person name="Wang A."/>
            <person name="Jiang F."/>
            <person name="Liu H."/>
            <person name="Zhao H."/>
            <person name="Xu D."/>
            <person name="Zhang Y."/>
        </authorList>
    </citation>
    <scope>NUCLEOTIDE SEQUENCE [LARGE SCALE GENOMIC DNA]</scope>
    <source>
        <strain evidence="2">cv. Punajuju</strain>
        <tissue evidence="1">Leaves</tissue>
    </source>
</reference>
<name>A0ACB9CT56_CICIN</name>
<keyword evidence="2" id="KW-1185">Reference proteome</keyword>
<evidence type="ECO:0000313" key="2">
    <source>
        <dbReference type="Proteomes" id="UP001055811"/>
    </source>
</evidence>
<evidence type="ECO:0000313" key="1">
    <source>
        <dbReference type="EMBL" id="KAI3737440.1"/>
    </source>
</evidence>
<organism evidence="1 2">
    <name type="scientific">Cichorium intybus</name>
    <name type="common">Chicory</name>
    <dbReference type="NCBI Taxonomy" id="13427"/>
    <lineage>
        <taxon>Eukaryota</taxon>
        <taxon>Viridiplantae</taxon>
        <taxon>Streptophyta</taxon>
        <taxon>Embryophyta</taxon>
        <taxon>Tracheophyta</taxon>
        <taxon>Spermatophyta</taxon>
        <taxon>Magnoliopsida</taxon>
        <taxon>eudicotyledons</taxon>
        <taxon>Gunneridae</taxon>
        <taxon>Pentapetalae</taxon>
        <taxon>asterids</taxon>
        <taxon>campanulids</taxon>
        <taxon>Asterales</taxon>
        <taxon>Asteraceae</taxon>
        <taxon>Cichorioideae</taxon>
        <taxon>Cichorieae</taxon>
        <taxon>Cichoriinae</taxon>
        <taxon>Cichorium</taxon>
    </lineage>
</organism>
<accession>A0ACB9CT56</accession>
<comment type="caution">
    <text evidence="1">The sequence shown here is derived from an EMBL/GenBank/DDBJ whole genome shotgun (WGS) entry which is preliminary data.</text>
</comment>
<reference evidence="2" key="1">
    <citation type="journal article" date="2022" name="Mol. Ecol. Resour.">
        <title>The genomes of chicory, endive, great burdock and yacon provide insights into Asteraceae palaeo-polyploidization history and plant inulin production.</title>
        <authorList>
            <person name="Fan W."/>
            <person name="Wang S."/>
            <person name="Wang H."/>
            <person name="Wang A."/>
            <person name="Jiang F."/>
            <person name="Liu H."/>
            <person name="Zhao H."/>
            <person name="Xu D."/>
            <person name="Zhang Y."/>
        </authorList>
    </citation>
    <scope>NUCLEOTIDE SEQUENCE [LARGE SCALE GENOMIC DNA]</scope>
    <source>
        <strain evidence="2">cv. Punajuju</strain>
    </source>
</reference>
<gene>
    <name evidence="1" type="ORF">L2E82_27443</name>
</gene>
<sequence>MDPIHIFLNIVSVLISIISFLFIWPVLSLFRILRFCIRSAYREKLEGKVVLITGASSGIGEHLAYEYAKHGASLALVARREELLAAVADKAKELGAPEAIVIKADVTKLHDCKRFVDETINHFGKVDCLINNAGIAISGLFEDQGCIADYASIMNVNFWGSVNGTHFALPHLRKSKGRIIVISSTGGWFNTPSLSVYNASKVAQQSFFETLRIELASDIGITMVTLGTVTTPLANDDLLTEVNIHWVPMYTVEDCAKAIVNSARRGDEYLTEPPWMRSVFLWVTFFPEIVNSVRRSMLVSGGKTSSQMGKSCNNGSLQPLNLLAHD</sequence>
<proteinExistence type="predicted"/>